<dbReference type="InterPro" id="IPR042095">
    <property type="entry name" value="SUMF_sf"/>
</dbReference>
<dbReference type="Gene3D" id="2.60.40.4070">
    <property type="match status" value="1"/>
</dbReference>
<dbReference type="Pfam" id="PF13860">
    <property type="entry name" value="FlgD_ig"/>
    <property type="match status" value="1"/>
</dbReference>
<dbReference type="NCBIfam" id="TIGR04183">
    <property type="entry name" value="Por_Secre_tail"/>
    <property type="match status" value="1"/>
</dbReference>
<sequence length="744" mass="82169">MGSVRLDLDGQPVSGATVRFIDRDSGDLFETRTSASGSYVVSLPDLATSIGEPPRPPEDADTQLGAAFPNPFNPLAVIPFHLSRSAQVGLQVYDLLGRRVRHLVGQELAAGTYRIVWDGTNDRRQAVAAGVYIYRLVAGEFTATRKLTLLDGRARLHSPGSWSPKAVVRARFDVEVWGTGIETLRMAHVQPFAPEFKTHFTVSLGRREAPLPAGDSALLLGIPGGSFTMGSREYQDESPPHLVSLDGFFLQQLEVTQSQYRRCVDAGACFEPASGEACNWGRDDRDDHPANCISWYDASRYCRWAGMRLPTEAEWEKAARGTFGWSYPWGNTPPGGAGDCDRAIMMRAGLGLGCGHDGTGPAGSLPLSASPYGLLDMAGNVWEWVVDDYDRSYYADAPPENPVRLGSGTRKVLRGNGWFYVDPNADMRAANRYRMPPLRWYPYVGARCAASGPTLAITAVPDLDTESEARRHNDWRQRNRFVQRQEGEVPAASAVIPMDLEEMVSVPAGPFRMGTEDGAGDERPERTVFVSAFQIDRHEVTVAEYEACVQSGSCTEPHSGSEAYRLRFEGDFTNWGKPERGLHPVNAVTWFQANTYCKWANKRLPTEAEWEKAARGTEGQRYPWGDEDPDCEWIVMDDGGDGCGQESTWPVGSKLRGASPYGALDMSGNVWEWVADWWSRDYYLAGPTQDPLNTEPGESELKVLRGGSLADQNPHIHLASNRLAYGPKSRFDYTIGFRCARTPE</sequence>
<accession>E7C5V7</accession>
<feature type="domain" description="Sulfatase-modifying factor enzyme-like" evidence="1">
    <location>
        <begin position="221"/>
        <end position="449"/>
    </location>
</feature>
<dbReference type="InterPro" id="IPR005532">
    <property type="entry name" value="SUMF_dom"/>
</dbReference>
<dbReference type="InterPro" id="IPR051043">
    <property type="entry name" value="Sulfatase_Mod_Factor_Kinase"/>
</dbReference>
<dbReference type="InterPro" id="IPR026444">
    <property type="entry name" value="Secre_tail"/>
</dbReference>
<evidence type="ECO:0000259" key="1">
    <source>
        <dbReference type="Pfam" id="PF03781"/>
    </source>
</evidence>
<dbReference type="InterPro" id="IPR016187">
    <property type="entry name" value="CTDL_fold"/>
</dbReference>
<dbReference type="Gene3D" id="3.90.1580.10">
    <property type="entry name" value="paralog of FGE (formylglycine-generating enzyme)"/>
    <property type="match status" value="2"/>
</dbReference>
<organism evidence="3">
    <name type="scientific">uncultured nuHF2 cluster bacterium HF0500_31B05</name>
    <dbReference type="NCBI Taxonomy" id="723589"/>
    <lineage>
        <taxon>Bacteria</taxon>
        <taxon>environmental samples</taxon>
    </lineage>
</organism>
<dbReference type="PANTHER" id="PTHR23150">
    <property type="entry name" value="SULFATASE MODIFYING FACTOR 1, 2"/>
    <property type="match status" value="1"/>
</dbReference>
<feature type="domain" description="Sulfatase-modifying factor enzyme-like" evidence="1">
    <location>
        <begin position="500"/>
        <end position="741"/>
    </location>
</feature>
<dbReference type="SUPFAM" id="SSF56436">
    <property type="entry name" value="C-type lectin-like"/>
    <property type="match status" value="2"/>
</dbReference>
<evidence type="ECO:0000313" key="3">
    <source>
        <dbReference type="EMBL" id="ADI22831.1"/>
    </source>
</evidence>
<dbReference type="InterPro" id="IPR025965">
    <property type="entry name" value="FlgD/Vpr_Ig-like"/>
</dbReference>
<reference evidence="3" key="1">
    <citation type="submission" date="2010-01" db="EMBL/GenBank/DDBJ databases">
        <title>Genome fragments of uncultured bacteria from the North Pacific subtropical Gyre.</title>
        <authorList>
            <person name="Pham V.D."/>
            <person name="Delong E.F."/>
        </authorList>
    </citation>
    <scope>NUCLEOTIDE SEQUENCE</scope>
</reference>
<dbReference type="EMBL" id="GU567998">
    <property type="protein sequence ID" value="ADI22831.1"/>
    <property type="molecule type" value="Genomic_DNA"/>
</dbReference>
<protein>
    <submittedName>
        <fullName evidence="3">Uncharacterized conserved protein</fullName>
    </submittedName>
</protein>
<evidence type="ECO:0000259" key="2">
    <source>
        <dbReference type="Pfam" id="PF13860"/>
    </source>
</evidence>
<dbReference type="AlphaFoldDB" id="E7C5V7"/>
<dbReference type="PANTHER" id="PTHR23150:SF19">
    <property type="entry name" value="FORMYLGLYCINE-GENERATING ENZYME"/>
    <property type="match status" value="1"/>
</dbReference>
<proteinExistence type="predicted"/>
<feature type="domain" description="FlgD/Vpr Ig-like" evidence="2">
    <location>
        <begin position="83"/>
        <end position="137"/>
    </location>
</feature>
<dbReference type="GO" id="GO:0120147">
    <property type="term" value="F:formylglycine-generating oxidase activity"/>
    <property type="evidence" value="ECO:0007669"/>
    <property type="project" value="TreeGrafter"/>
</dbReference>
<dbReference type="Pfam" id="PF03781">
    <property type="entry name" value="FGE-sulfatase"/>
    <property type="match status" value="2"/>
</dbReference>
<name>E7C5V7_9BACT</name>